<dbReference type="WBParaSite" id="Hba_19616">
    <property type="protein sequence ID" value="Hba_19616"/>
    <property type="gene ID" value="Hba_19616"/>
</dbReference>
<accession>A0A1I7XPE9</accession>
<evidence type="ECO:0000313" key="3">
    <source>
        <dbReference type="WBParaSite" id="Hba_19616"/>
    </source>
</evidence>
<reference evidence="3" key="1">
    <citation type="submission" date="2016-11" db="UniProtKB">
        <authorList>
            <consortium name="WormBaseParasite"/>
        </authorList>
    </citation>
    <scope>IDENTIFICATION</scope>
</reference>
<keyword evidence="2" id="KW-1185">Reference proteome</keyword>
<dbReference type="AlphaFoldDB" id="A0A1I7XPE9"/>
<evidence type="ECO:0000256" key="1">
    <source>
        <dbReference type="SAM" id="MobiDB-lite"/>
    </source>
</evidence>
<evidence type="ECO:0000313" key="2">
    <source>
        <dbReference type="Proteomes" id="UP000095283"/>
    </source>
</evidence>
<protein>
    <submittedName>
        <fullName evidence="3">FHA domain-containing protein</fullName>
    </submittedName>
</protein>
<dbReference type="Proteomes" id="UP000095283">
    <property type="component" value="Unplaced"/>
</dbReference>
<organism evidence="2 3">
    <name type="scientific">Heterorhabditis bacteriophora</name>
    <name type="common">Entomopathogenic nematode worm</name>
    <dbReference type="NCBI Taxonomy" id="37862"/>
    <lineage>
        <taxon>Eukaryota</taxon>
        <taxon>Metazoa</taxon>
        <taxon>Ecdysozoa</taxon>
        <taxon>Nematoda</taxon>
        <taxon>Chromadorea</taxon>
        <taxon>Rhabditida</taxon>
        <taxon>Rhabditina</taxon>
        <taxon>Rhabditomorpha</taxon>
        <taxon>Strongyloidea</taxon>
        <taxon>Heterorhabditidae</taxon>
        <taxon>Heterorhabditis</taxon>
    </lineage>
</organism>
<sequence length="83" mass="9579">MAVDEKINACTSTNNHNRIYCIGRKLEGAFVSKRHRVCRDSVNSLLTLFDMFFRESQTSRSMQMAVSDNYPNDEKSPQAIFKK</sequence>
<name>A0A1I7XPE9_HETBA</name>
<feature type="region of interest" description="Disordered" evidence="1">
    <location>
        <begin position="64"/>
        <end position="83"/>
    </location>
</feature>
<proteinExistence type="predicted"/>